<name>A0A0X3NFQ6_SCHSO</name>
<evidence type="ECO:0000256" key="2">
    <source>
        <dbReference type="ARBA" id="ARBA00005891"/>
    </source>
</evidence>
<protein>
    <recommendedName>
        <fullName evidence="7">Protein arginine methyltransferase NDUFAF7</fullName>
        <ecNumber evidence="7">2.1.1.320</ecNumber>
    </recommendedName>
</protein>
<evidence type="ECO:0000313" key="8">
    <source>
        <dbReference type="EMBL" id="JAP38831.1"/>
    </source>
</evidence>
<dbReference type="GO" id="GO:0032981">
    <property type="term" value="P:mitochondrial respiratory chain complex I assembly"/>
    <property type="evidence" value="ECO:0007669"/>
    <property type="project" value="TreeGrafter"/>
</dbReference>
<dbReference type="Gene3D" id="3.40.50.12710">
    <property type="match status" value="1"/>
</dbReference>
<keyword evidence="4 7" id="KW-0808">Transferase</keyword>
<keyword evidence="8" id="KW-0830">Ubiquinone</keyword>
<dbReference type="GO" id="GO:0035243">
    <property type="term" value="F:protein-arginine omega-N symmetric methyltransferase activity"/>
    <property type="evidence" value="ECO:0007669"/>
    <property type="project" value="UniProtKB-EC"/>
</dbReference>
<evidence type="ECO:0000256" key="5">
    <source>
        <dbReference type="ARBA" id="ARBA00023128"/>
    </source>
</evidence>
<dbReference type="SUPFAM" id="SSF53335">
    <property type="entry name" value="S-adenosyl-L-methionine-dependent methyltransferases"/>
    <property type="match status" value="1"/>
</dbReference>
<evidence type="ECO:0000256" key="3">
    <source>
        <dbReference type="ARBA" id="ARBA00022603"/>
    </source>
</evidence>
<evidence type="ECO:0000256" key="4">
    <source>
        <dbReference type="ARBA" id="ARBA00022679"/>
    </source>
</evidence>
<dbReference type="GO" id="GO:0005739">
    <property type="term" value="C:mitochondrion"/>
    <property type="evidence" value="ECO:0007669"/>
    <property type="project" value="UniProtKB-SubCell"/>
</dbReference>
<dbReference type="EC" id="2.1.1.320" evidence="7"/>
<organism evidence="8">
    <name type="scientific">Schistocephalus solidus</name>
    <name type="common">Tapeworm</name>
    <dbReference type="NCBI Taxonomy" id="70667"/>
    <lineage>
        <taxon>Eukaryota</taxon>
        <taxon>Metazoa</taxon>
        <taxon>Spiralia</taxon>
        <taxon>Lophotrochozoa</taxon>
        <taxon>Platyhelminthes</taxon>
        <taxon>Cestoda</taxon>
        <taxon>Eucestoda</taxon>
        <taxon>Diphyllobothriidea</taxon>
        <taxon>Diphyllobothriidae</taxon>
        <taxon>Schistocephalus</taxon>
    </lineage>
</organism>
<dbReference type="GO" id="GO:0032259">
    <property type="term" value="P:methylation"/>
    <property type="evidence" value="ECO:0007669"/>
    <property type="project" value="UniProtKB-KW"/>
</dbReference>
<keyword evidence="3 7" id="KW-0489">Methyltransferase</keyword>
<proteinExistence type="inferred from homology"/>
<evidence type="ECO:0000256" key="7">
    <source>
        <dbReference type="RuleBase" id="RU364114"/>
    </source>
</evidence>
<dbReference type="PANTHER" id="PTHR12049:SF7">
    <property type="entry name" value="PROTEIN ARGININE METHYLTRANSFERASE NDUFAF7, MITOCHONDRIAL"/>
    <property type="match status" value="1"/>
</dbReference>
<dbReference type="Pfam" id="PF02636">
    <property type="entry name" value="Methyltransf_28"/>
    <property type="match status" value="1"/>
</dbReference>
<gene>
    <name evidence="8" type="primary">NDUF7</name>
    <name evidence="8" type="ORF">TR167602</name>
</gene>
<reference evidence="8" key="1">
    <citation type="submission" date="2016-01" db="EMBL/GenBank/DDBJ databases">
        <title>Reference transcriptome for the parasite Schistocephalus solidus: insights into the molecular evolution of parasitism.</title>
        <authorList>
            <person name="Hebert F.O."/>
            <person name="Grambauer S."/>
            <person name="Barber I."/>
            <person name="Landry C.R."/>
            <person name="Aubin-Horth N."/>
        </authorList>
    </citation>
    <scope>NUCLEOTIDE SEQUENCE</scope>
</reference>
<comment type="catalytic activity">
    <reaction evidence="6 7">
        <text>L-arginyl-[protein] + 2 S-adenosyl-L-methionine = N(omega),N(omega)'-dimethyl-L-arginyl-[protein] + 2 S-adenosyl-L-homocysteine + 2 H(+)</text>
        <dbReference type="Rhea" id="RHEA:48108"/>
        <dbReference type="Rhea" id="RHEA-COMP:10532"/>
        <dbReference type="Rhea" id="RHEA-COMP:11992"/>
        <dbReference type="ChEBI" id="CHEBI:15378"/>
        <dbReference type="ChEBI" id="CHEBI:29965"/>
        <dbReference type="ChEBI" id="CHEBI:57856"/>
        <dbReference type="ChEBI" id="CHEBI:59789"/>
        <dbReference type="ChEBI" id="CHEBI:88221"/>
        <dbReference type="EC" id="2.1.1.320"/>
    </reaction>
</comment>
<dbReference type="InterPro" id="IPR003788">
    <property type="entry name" value="NDUFAF7"/>
</dbReference>
<evidence type="ECO:0000256" key="6">
    <source>
        <dbReference type="ARBA" id="ARBA00048612"/>
    </source>
</evidence>
<comment type="function">
    <text evidence="7">Arginine methyltransferase involved in the assembly or stability of mitochondrial NADH:ubiquinone oxidoreductase complex (complex I).</text>
</comment>
<comment type="subcellular location">
    <subcellularLocation>
        <location evidence="1 7">Mitochondrion</location>
    </subcellularLocation>
</comment>
<dbReference type="EMBL" id="GEEE01024394">
    <property type="protein sequence ID" value="JAP38831.1"/>
    <property type="molecule type" value="Transcribed_RNA"/>
</dbReference>
<keyword evidence="5 7" id="KW-0496">Mitochondrion</keyword>
<dbReference type="InterPro" id="IPR038375">
    <property type="entry name" value="NDUFAF7_sf"/>
</dbReference>
<dbReference type="PANTHER" id="PTHR12049">
    <property type="entry name" value="PROTEIN ARGININE METHYLTRANSFERASE NDUFAF7, MITOCHONDRIAL"/>
    <property type="match status" value="1"/>
</dbReference>
<sequence length="405" mass="45033">QSKPDLMSFICRQIRSSGPISVSDYMKLALHHPIYGYYKNSDVIGPDGDFITSPEICQIFGELLGIWIVNERLRFATQTPFDIVEFGPGRGTLLSNILRAISKFPKVASEFQKLHLVERSDRLRAVQQSTLGPLLDALKLSPAIHWHSSLDEIPRGQCSYYLAHEFFDALPIHRFQKVNGKWHEVFVDVMDAHSESSTHGTAEQLIFRASQPPTLTMSVYLQLAGDLENRNCVEVCPEAGAILQKIAQRVADDGGAALVVDYGHVGESGDTLRAFKNHELHDPLKDPGQADITADVDFAFLRRSVEATNTPVVVHGPVTQAYFLVHMGFMARLKVLVHKCHLEEDKKNLIASSEMLLGSDKMGKRFKFMAILPRSDSVDQSYVPAGFFPTWPSASTIQPSSASKT</sequence>
<dbReference type="AlphaFoldDB" id="A0A0X3NFQ6"/>
<evidence type="ECO:0000256" key="1">
    <source>
        <dbReference type="ARBA" id="ARBA00004173"/>
    </source>
</evidence>
<dbReference type="InterPro" id="IPR029063">
    <property type="entry name" value="SAM-dependent_MTases_sf"/>
</dbReference>
<feature type="non-terminal residue" evidence="8">
    <location>
        <position position="1"/>
    </location>
</feature>
<accession>A0A0X3NFQ6</accession>
<comment type="similarity">
    <text evidence="2 7">Belongs to the NDUFAF7 family.</text>
</comment>